<dbReference type="AlphaFoldDB" id="A0AAV2GZX0"/>
<dbReference type="Proteomes" id="UP001497497">
    <property type="component" value="Unassembled WGS sequence"/>
</dbReference>
<organism evidence="3 4">
    <name type="scientific">Lymnaea stagnalis</name>
    <name type="common">Great pond snail</name>
    <name type="synonym">Helix stagnalis</name>
    <dbReference type="NCBI Taxonomy" id="6523"/>
    <lineage>
        <taxon>Eukaryota</taxon>
        <taxon>Metazoa</taxon>
        <taxon>Spiralia</taxon>
        <taxon>Lophotrochozoa</taxon>
        <taxon>Mollusca</taxon>
        <taxon>Gastropoda</taxon>
        <taxon>Heterobranchia</taxon>
        <taxon>Euthyneura</taxon>
        <taxon>Panpulmonata</taxon>
        <taxon>Hygrophila</taxon>
        <taxon>Lymnaeoidea</taxon>
        <taxon>Lymnaeidae</taxon>
        <taxon>Lymnaea</taxon>
    </lineage>
</organism>
<feature type="compositionally biased region" description="Low complexity" evidence="2">
    <location>
        <begin position="70"/>
        <end position="84"/>
    </location>
</feature>
<evidence type="ECO:0000313" key="4">
    <source>
        <dbReference type="Proteomes" id="UP001497497"/>
    </source>
</evidence>
<accession>A0AAV2GZX0</accession>
<name>A0AAV2GZX0_LYMST</name>
<comment type="caution">
    <text evidence="3">The sequence shown here is derived from an EMBL/GenBank/DDBJ whole genome shotgun (WGS) entry which is preliminary data.</text>
</comment>
<evidence type="ECO:0000256" key="1">
    <source>
        <dbReference type="SAM" id="Coils"/>
    </source>
</evidence>
<dbReference type="Pfam" id="PF08202">
    <property type="entry name" value="MIS13"/>
    <property type="match status" value="1"/>
</dbReference>
<feature type="compositionally biased region" description="Basic residues" evidence="2">
    <location>
        <begin position="38"/>
        <end position="49"/>
    </location>
</feature>
<feature type="region of interest" description="Disordered" evidence="2">
    <location>
        <begin position="67"/>
        <end position="91"/>
    </location>
</feature>
<evidence type="ECO:0000313" key="3">
    <source>
        <dbReference type="EMBL" id="CAL1526516.1"/>
    </source>
</evidence>
<dbReference type="GO" id="GO:0000444">
    <property type="term" value="C:MIS12/MIND type complex"/>
    <property type="evidence" value="ECO:0007669"/>
    <property type="project" value="InterPro"/>
</dbReference>
<keyword evidence="1" id="KW-0175">Coiled coil</keyword>
<protein>
    <submittedName>
        <fullName evidence="3">Uncharacterized protein</fullName>
    </submittedName>
</protein>
<dbReference type="InterPro" id="IPR013218">
    <property type="entry name" value="Dsn1/Mis13"/>
</dbReference>
<dbReference type="EMBL" id="CAXITT010000006">
    <property type="protein sequence ID" value="CAL1526516.1"/>
    <property type="molecule type" value="Genomic_DNA"/>
</dbReference>
<feature type="coiled-coil region" evidence="1">
    <location>
        <begin position="97"/>
        <end position="131"/>
    </location>
</feature>
<reference evidence="3 4" key="1">
    <citation type="submission" date="2024-04" db="EMBL/GenBank/DDBJ databases">
        <authorList>
            <consortium name="Genoscope - CEA"/>
            <person name="William W."/>
        </authorList>
    </citation>
    <scope>NUCLEOTIDE SEQUENCE [LARGE SCALE GENOMIC DNA]</scope>
</reference>
<gene>
    <name evidence="3" type="ORF">GSLYS_00000693001</name>
</gene>
<feature type="region of interest" description="Disordered" evidence="2">
    <location>
        <begin position="29"/>
        <end position="49"/>
    </location>
</feature>
<evidence type="ECO:0000256" key="2">
    <source>
        <dbReference type="SAM" id="MobiDB-lite"/>
    </source>
</evidence>
<sequence>MEHEIFDENRSSSIIGDIQLPICDVSTRRKREGDSIRKEKKKRRSSLSCHRRSITGDIELKLPLDANFDSQSSSESGSQKSPSSDITDQRLLPNPANIKLDAAIAIIESEISRLNNESKQWAKLLTNLDERENQAQLLSNNLTLPVDDIPTELQELGRTEYIKCKPINVLNAKEKVDSLVLQYQFDRESCISDVKLIKEALKTMQIVNKGNTFQPFQTDIQENVIILQNS</sequence>
<dbReference type="GO" id="GO:0007059">
    <property type="term" value="P:chromosome segregation"/>
    <property type="evidence" value="ECO:0007669"/>
    <property type="project" value="InterPro"/>
</dbReference>
<proteinExistence type="predicted"/>
<dbReference type="GO" id="GO:0051301">
    <property type="term" value="P:cell division"/>
    <property type="evidence" value="ECO:0007669"/>
    <property type="project" value="InterPro"/>
</dbReference>
<keyword evidence="4" id="KW-1185">Reference proteome</keyword>